<name>A0A0N1GXI3_9EURO</name>
<accession>A0A0N1GXI3</accession>
<dbReference type="GeneID" id="28739416"/>
<comment type="caution">
    <text evidence="1">The sequence shown here is derived from an EMBL/GenBank/DDBJ whole genome shotgun (WGS) entry which is preliminary data.</text>
</comment>
<protein>
    <submittedName>
        <fullName evidence="1">Uncharacterized protein</fullName>
    </submittedName>
</protein>
<reference evidence="1 2" key="1">
    <citation type="submission" date="2015-06" db="EMBL/GenBank/DDBJ databases">
        <title>Draft genome of the ant-associated black yeast Phialophora attae CBS 131958.</title>
        <authorList>
            <person name="Moreno L.F."/>
            <person name="Stielow B.J."/>
            <person name="de Hoog S."/>
            <person name="Vicente V.A."/>
            <person name="Weiss V.A."/>
            <person name="de Vries M."/>
            <person name="Cruz L.M."/>
            <person name="Souza E.M."/>
        </authorList>
    </citation>
    <scope>NUCLEOTIDE SEQUENCE [LARGE SCALE GENOMIC DNA]</scope>
    <source>
        <strain evidence="1 2">CBS 131958</strain>
    </source>
</reference>
<gene>
    <name evidence="1" type="ORF">AB675_7188</name>
</gene>
<dbReference type="EMBL" id="LFJN01000045">
    <property type="protein sequence ID" value="KPI35050.1"/>
    <property type="molecule type" value="Genomic_DNA"/>
</dbReference>
<proteinExistence type="predicted"/>
<sequence length="122" mass="14211">MSYDTRTLVYPNNMRVWPHEAQGFIGLLLQRTGVSDGQYRRIGFMRVWSCDQGSSFWKESRRYFEDAFTSKSIREDDYQDFDGIQTYTIEIDIAFTNKLFNPLCSTAPESDAVVALKSEIIR</sequence>
<keyword evidence="2" id="KW-1185">Reference proteome</keyword>
<evidence type="ECO:0000313" key="1">
    <source>
        <dbReference type="EMBL" id="KPI35050.1"/>
    </source>
</evidence>
<organism evidence="1 2">
    <name type="scientific">Cyphellophora attinorum</name>
    <dbReference type="NCBI Taxonomy" id="1664694"/>
    <lineage>
        <taxon>Eukaryota</taxon>
        <taxon>Fungi</taxon>
        <taxon>Dikarya</taxon>
        <taxon>Ascomycota</taxon>
        <taxon>Pezizomycotina</taxon>
        <taxon>Eurotiomycetes</taxon>
        <taxon>Chaetothyriomycetidae</taxon>
        <taxon>Chaetothyriales</taxon>
        <taxon>Cyphellophoraceae</taxon>
        <taxon>Cyphellophora</taxon>
    </lineage>
</organism>
<dbReference type="RefSeq" id="XP_017995013.1">
    <property type="nucleotide sequence ID" value="XM_018147536.1"/>
</dbReference>
<dbReference type="VEuPathDB" id="FungiDB:AB675_7188"/>
<dbReference type="Proteomes" id="UP000038010">
    <property type="component" value="Unassembled WGS sequence"/>
</dbReference>
<dbReference type="AlphaFoldDB" id="A0A0N1GXI3"/>
<evidence type="ECO:0000313" key="2">
    <source>
        <dbReference type="Proteomes" id="UP000038010"/>
    </source>
</evidence>